<dbReference type="Proteomes" id="UP000050326">
    <property type="component" value="Unassembled WGS sequence"/>
</dbReference>
<evidence type="ECO:0000259" key="1">
    <source>
        <dbReference type="Pfam" id="PF01548"/>
    </source>
</evidence>
<feature type="domain" description="Transposase IS110-like N-terminal" evidence="1">
    <location>
        <begin position="4"/>
        <end position="160"/>
    </location>
</feature>
<organism evidence="3 4">
    <name type="scientific">Oxobacter pfennigii</name>
    <dbReference type="NCBI Taxonomy" id="36849"/>
    <lineage>
        <taxon>Bacteria</taxon>
        <taxon>Bacillati</taxon>
        <taxon>Bacillota</taxon>
        <taxon>Clostridia</taxon>
        <taxon>Eubacteriales</taxon>
        <taxon>Clostridiaceae</taxon>
        <taxon>Oxobacter</taxon>
    </lineage>
</organism>
<dbReference type="RefSeq" id="WP_054876465.1">
    <property type="nucleotide sequence ID" value="NZ_LKET01000048.1"/>
</dbReference>
<dbReference type="InterPro" id="IPR002525">
    <property type="entry name" value="Transp_IS110-like_N"/>
</dbReference>
<feature type="domain" description="Transposase IS116/IS110/IS902 C-terminal" evidence="2">
    <location>
        <begin position="275"/>
        <end position="357"/>
    </location>
</feature>
<dbReference type="PANTHER" id="PTHR33055:SF13">
    <property type="entry name" value="TRANSPOSASE"/>
    <property type="match status" value="1"/>
</dbReference>
<dbReference type="NCBIfam" id="NF033542">
    <property type="entry name" value="transpos_IS110"/>
    <property type="match status" value="1"/>
</dbReference>
<dbReference type="OrthoDB" id="9811278at2"/>
<comment type="caution">
    <text evidence="3">The sequence shown here is derived from an EMBL/GenBank/DDBJ whole genome shotgun (WGS) entry which is preliminary data.</text>
</comment>
<sequence length="397" mass="45262">MIAVGIDVSKSKSTIAILSSDGQILAKPFDVQHTEQSMNDLISQLRSYDDSVKILMEATGHYHLPVLKKFLETDMFVSVINPYLIKKYGDGEMRRSKTDKKDALRIATYVLEKSYSLVSFSSREQKYSDLKFLSAQYNQRISTKVKNRVYLGNILDETMPGIEKILNTNNQKPEKNLFFLFIRKYKSFDSIKAMGQKRFFNSYSKFAGKAGCRDYQAKCLRIYELASNSITTRGSDYYTVLAQEQCLDLVIQSHVAATEIITQMRSIAETLPEYSVLHSMHGVGDRLAPRIIAEIGDVRRFTSGKALNAYAGNDAPPYQSGQFESQNRHISKRGNPALRKVCYEVMQSLKMHKPQGDPVYLFIHKKEQEGKPLNVAKMAGVNKFLRIYYARVKELDK</sequence>
<reference evidence="3 4" key="1">
    <citation type="submission" date="2015-09" db="EMBL/GenBank/DDBJ databases">
        <title>Genome sequence of Oxobacter pfennigii DSM 3222.</title>
        <authorList>
            <person name="Poehlein A."/>
            <person name="Bengelsdorf F.R."/>
            <person name="Schiel-Bengelsdorf B."/>
            <person name="Duerre P."/>
            <person name="Daniel R."/>
        </authorList>
    </citation>
    <scope>NUCLEOTIDE SEQUENCE [LARGE SCALE GENOMIC DNA]</scope>
    <source>
        <strain evidence="3 4">DSM 3222</strain>
    </source>
</reference>
<dbReference type="AlphaFoldDB" id="A0A0N8NSU0"/>
<dbReference type="Pfam" id="PF01548">
    <property type="entry name" value="DEDD_Tnp_IS110"/>
    <property type="match status" value="1"/>
</dbReference>
<dbReference type="GO" id="GO:0004803">
    <property type="term" value="F:transposase activity"/>
    <property type="evidence" value="ECO:0007669"/>
    <property type="project" value="InterPro"/>
</dbReference>
<dbReference type="Pfam" id="PF02371">
    <property type="entry name" value="Transposase_20"/>
    <property type="match status" value="1"/>
</dbReference>
<evidence type="ECO:0000313" key="4">
    <source>
        <dbReference type="Proteomes" id="UP000050326"/>
    </source>
</evidence>
<dbReference type="GO" id="GO:0006313">
    <property type="term" value="P:DNA transposition"/>
    <property type="evidence" value="ECO:0007669"/>
    <property type="project" value="InterPro"/>
</dbReference>
<protein>
    <submittedName>
        <fullName evidence="3">Transposase IS116/IS110/IS902 family protein</fullName>
    </submittedName>
</protein>
<dbReference type="STRING" id="36849.OXPF_34720"/>
<gene>
    <name evidence="3" type="ORF">OXPF_34720</name>
</gene>
<dbReference type="PANTHER" id="PTHR33055">
    <property type="entry name" value="TRANSPOSASE FOR INSERTION SEQUENCE ELEMENT IS1111A"/>
    <property type="match status" value="1"/>
</dbReference>
<name>A0A0N8NSU0_9CLOT</name>
<dbReference type="EMBL" id="LKET01000048">
    <property type="protein sequence ID" value="KPU42968.1"/>
    <property type="molecule type" value="Genomic_DNA"/>
</dbReference>
<dbReference type="InterPro" id="IPR003346">
    <property type="entry name" value="Transposase_20"/>
</dbReference>
<proteinExistence type="predicted"/>
<dbReference type="GO" id="GO:0003677">
    <property type="term" value="F:DNA binding"/>
    <property type="evidence" value="ECO:0007669"/>
    <property type="project" value="InterPro"/>
</dbReference>
<keyword evidence="4" id="KW-1185">Reference proteome</keyword>
<dbReference type="InterPro" id="IPR047650">
    <property type="entry name" value="Transpos_IS110"/>
</dbReference>
<evidence type="ECO:0000313" key="3">
    <source>
        <dbReference type="EMBL" id="KPU42968.1"/>
    </source>
</evidence>
<dbReference type="PATRIC" id="fig|36849.3.peg.3678"/>
<accession>A0A0N8NSU0</accession>
<evidence type="ECO:0000259" key="2">
    <source>
        <dbReference type="Pfam" id="PF02371"/>
    </source>
</evidence>